<evidence type="ECO:0000259" key="3">
    <source>
        <dbReference type="Pfam" id="PF07683"/>
    </source>
</evidence>
<dbReference type="PANTHER" id="PTHR13748">
    <property type="entry name" value="COBW-RELATED"/>
    <property type="match status" value="1"/>
</dbReference>
<dbReference type="SUPFAM" id="SSF52540">
    <property type="entry name" value="P-loop containing nucleoside triphosphate hydrolases"/>
    <property type="match status" value="1"/>
</dbReference>
<dbReference type="Pfam" id="PF07683">
    <property type="entry name" value="CobW_C"/>
    <property type="match status" value="1"/>
</dbReference>
<dbReference type="InterPro" id="IPR051316">
    <property type="entry name" value="Zinc-reg_GTPase_activator"/>
</dbReference>
<feature type="domain" description="CobW C-terminal" evidence="3">
    <location>
        <begin position="211"/>
        <end position="292"/>
    </location>
</feature>
<dbReference type="GO" id="GO:0005737">
    <property type="term" value="C:cytoplasm"/>
    <property type="evidence" value="ECO:0007669"/>
    <property type="project" value="TreeGrafter"/>
</dbReference>
<feature type="domain" description="CobW/HypB/UreG nucleotide-binding" evidence="2">
    <location>
        <begin position="9"/>
        <end position="181"/>
    </location>
</feature>
<reference evidence="4 5" key="1">
    <citation type="submission" date="2017-08" db="EMBL/GenBank/DDBJ databases">
        <authorList>
            <person name="de Groot N.N."/>
        </authorList>
    </citation>
    <scope>NUCLEOTIDE SEQUENCE [LARGE SCALE GENOMIC DNA]</scope>
    <source>
        <strain evidence="4 5">USBA 855</strain>
    </source>
</reference>
<organism evidence="4 5">
    <name type="scientific">Chromohalobacter canadensis</name>
    <dbReference type="NCBI Taxonomy" id="141389"/>
    <lineage>
        <taxon>Bacteria</taxon>
        <taxon>Pseudomonadati</taxon>
        <taxon>Pseudomonadota</taxon>
        <taxon>Gammaproteobacteria</taxon>
        <taxon>Oceanospirillales</taxon>
        <taxon>Halomonadaceae</taxon>
        <taxon>Chromohalobacter</taxon>
    </lineage>
</organism>
<dbReference type="InterPro" id="IPR011629">
    <property type="entry name" value="CobW-like_C"/>
</dbReference>
<dbReference type="Pfam" id="PF02492">
    <property type="entry name" value="cobW"/>
    <property type="match status" value="1"/>
</dbReference>
<dbReference type="AlphaFoldDB" id="A0A285VQ03"/>
<dbReference type="PANTHER" id="PTHR13748:SF62">
    <property type="entry name" value="COBW DOMAIN-CONTAINING PROTEIN"/>
    <property type="match status" value="1"/>
</dbReference>
<dbReference type="RefSeq" id="WP_179703059.1">
    <property type="nucleotide sequence ID" value="NZ_OBQJ01000005.1"/>
</dbReference>
<evidence type="ECO:0000259" key="2">
    <source>
        <dbReference type="Pfam" id="PF02492"/>
    </source>
</evidence>
<name>A0A285VQ03_9GAMM</name>
<dbReference type="InterPro" id="IPR003495">
    <property type="entry name" value="CobW/HypB/UreG_nucleotide-bd"/>
</dbReference>
<gene>
    <name evidence="4" type="ORF">SAMN05421509_105253</name>
</gene>
<dbReference type="InterPro" id="IPR027417">
    <property type="entry name" value="P-loop_NTPase"/>
</dbReference>
<accession>A0A285VQ03</accession>
<dbReference type="SUPFAM" id="SSF90002">
    <property type="entry name" value="Hypothetical protein YjiA, C-terminal domain"/>
    <property type="match status" value="1"/>
</dbReference>
<evidence type="ECO:0000313" key="4">
    <source>
        <dbReference type="EMBL" id="SOC55658.1"/>
    </source>
</evidence>
<protein>
    <submittedName>
        <fullName evidence="4">GTPase, G3E family</fullName>
    </submittedName>
</protein>
<sequence>MSTSILPIPATLLCGFLGSGKTTRINTLIASGELTNALFLVNDFGRINIDAELIESQEDHILRLTNGCACCGIAGNLSAQLRDIRRWPTPPAHLVFEASGIARPRPLMQLLDAARGFQLEHTETLVDASAFTRHYKDTAIKDIVVAQIQEVAQLRINRINWLTDAQRERVLQSIVALNPTASRTLEKAGKPEAASPAAAKARGSGPLATESVEFANVIDLAALEALLSEATTTLVRAKGVVQANDHAGSYHVIQLAGGRMTRTVTRAHHTRALVVIGYPGKDMDRLIASLRAL</sequence>
<dbReference type="Proteomes" id="UP000219023">
    <property type="component" value="Unassembled WGS sequence"/>
</dbReference>
<proteinExistence type="predicted"/>
<evidence type="ECO:0000256" key="1">
    <source>
        <dbReference type="ARBA" id="ARBA00045658"/>
    </source>
</evidence>
<evidence type="ECO:0000313" key="5">
    <source>
        <dbReference type="Proteomes" id="UP000219023"/>
    </source>
</evidence>
<comment type="function">
    <text evidence="1">Zinc chaperone that directly transfers zinc cofactor to target proteins, thereby activating them. Zinc is transferred from the CXCC motif in the GTPase domain to the zinc binding site in target proteins in a process requiring GTP hydrolysis.</text>
</comment>
<dbReference type="EMBL" id="OBQJ01000005">
    <property type="protein sequence ID" value="SOC55658.1"/>
    <property type="molecule type" value="Genomic_DNA"/>
</dbReference>
<dbReference type="Gene3D" id="3.40.50.300">
    <property type="entry name" value="P-loop containing nucleotide triphosphate hydrolases"/>
    <property type="match status" value="1"/>
</dbReference>